<reference evidence="5" key="1">
    <citation type="journal article" date="2022" name="bioRxiv">
        <title>Deciphering the potential niche of two novel black yeast fungi from a biological soil crust based on their genomes, phenotypes, and melanin regulation.</title>
        <authorList>
            <consortium name="DOE Joint Genome Institute"/>
            <person name="Carr E.C."/>
            <person name="Barton Q."/>
            <person name="Grambo S."/>
            <person name="Sullivan M."/>
            <person name="Renfro C.M."/>
            <person name="Kuo A."/>
            <person name="Pangilinan J."/>
            <person name="Lipzen A."/>
            <person name="Keymanesh K."/>
            <person name="Savage E."/>
            <person name="Barry K."/>
            <person name="Grigoriev I.V."/>
            <person name="Riekhof W.R."/>
            <person name="Harris S.S."/>
        </authorList>
    </citation>
    <scope>NUCLEOTIDE SEQUENCE</scope>
    <source>
        <strain evidence="5">JF 03-4F</strain>
    </source>
</reference>
<comment type="similarity">
    <text evidence="1">Belongs to the NmrA-type oxidoreductase family.</text>
</comment>
<organism evidence="5 6">
    <name type="scientific">Exophiala viscosa</name>
    <dbReference type="NCBI Taxonomy" id="2486360"/>
    <lineage>
        <taxon>Eukaryota</taxon>
        <taxon>Fungi</taxon>
        <taxon>Dikarya</taxon>
        <taxon>Ascomycota</taxon>
        <taxon>Pezizomycotina</taxon>
        <taxon>Eurotiomycetes</taxon>
        <taxon>Chaetothyriomycetidae</taxon>
        <taxon>Chaetothyriales</taxon>
        <taxon>Herpotrichiellaceae</taxon>
        <taxon>Exophiala</taxon>
    </lineage>
</organism>
<accession>A0AAN6IA36</accession>
<evidence type="ECO:0000256" key="3">
    <source>
        <dbReference type="ARBA" id="ARBA00023002"/>
    </source>
</evidence>
<evidence type="ECO:0000259" key="4">
    <source>
        <dbReference type="Pfam" id="PF05368"/>
    </source>
</evidence>
<evidence type="ECO:0000313" key="6">
    <source>
        <dbReference type="Proteomes" id="UP001203852"/>
    </source>
</evidence>
<protein>
    <submittedName>
        <fullName evidence="5">NAD(P)-binding protein</fullName>
    </submittedName>
</protein>
<keyword evidence="3" id="KW-0560">Oxidoreductase</keyword>
<dbReference type="GO" id="GO:0016491">
    <property type="term" value="F:oxidoreductase activity"/>
    <property type="evidence" value="ECO:0007669"/>
    <property type="project" value="UniProtKB-KW"/>
</dbReference>
<keyword evidence="6" id="KW-1185">Reference proteome</keyword>
<feature type="domain" description="NmrA-like" evidence="4">
    <location>
        <begin position="2"/>
        <end position="252"/>
    </location>
</feature>
<dbReference type="Gene3D" id="3.90.25.10">
    <property type="entry name" value="UDP-galactose 4-epimerase, domain 1"/>
    <property type="match status" value="1"/>
</dbReference>
<evidence type="ECO:0000256" key="2">
    <source>
        <dbReference type="ARBA" id="ARBA00022857"/>
    </source>
</evidence>
<dbReference type="CDD" id="cd05251">
    <property type="entry name" value="NmrA_like_SDR_a"/>
    <property type="match status" value="1"/>
</dbReference>
<dbReference type="Pfam" id="PF05368">
    <property type="entry name" value="NmrA"/>
    <property type="match status" value="1"/>
</dbReference>
<comment type="caution">
    <text evidence="5">The sequence shown here is derived from an EMBL/GenBank/DDBJ whole genome shotgun (WGS) entry which is preliminary data.</text>
</comment>
<dbReference type="InterPro" id="IPR008030">
    <property type="entry name" value="NmrA-like"/>
</dbReference>
<dbReference type="GO" id="GO:0005634">
    <property type="term" value="C:nucleus"/>
    <property type="evidence" value="ECO:0007669"/>
    <property type="project" value="TreeGrafter"/>
</dbReference>
<dbReference type="PANTHER" id="PTHR42748">
    <property type="entry name" value="NITROGEN METABOLITE REPRESSION PROTEIN NMRA FAMILY MEMBER"/>
    <property type="match status" value="1"/>
</dbReference>
<dbReference type="SUPFAM" id="SSF51735">
    <property type="entry name" value="NAD(P)-binding Rossmann-fold domains"/>
    <property type="match status" value="1"/>
</dbReference>
<sequence length="311" mass="34392">MAKKILVTGATGNQGGSVVKLLLQFPEQYAVRALTRNPSSPAAKRLSDKGAEVVEGDLTDPATLSAAFDGCWGAFVVTNFYDSTIQNDPASEEEQGKNAVKAALEASLQCFVWSTLPSSLQISKGEVCCEIYEGKHRVDGFIRSINLPATFVYTGNFYENMILRGHVRKSEDGNGLEFRQPIIQANTRLHMLWVQRDLGVIVKAILDHWDSHKKDLLYQHFYAMDAIHTPTEVCSTIESVTGVPTKYVVLPNTGNESRDIMFNLYNRTGTYPGVHLPDPKVLDLGVELHGLEQFIREDLVPHLKASGDLQA</sequence>
<name>A0AAN6IA36_9EURO</name>
<dbReference type="AlphaFoldDB" id="A0AAN6IA36"/>
<evidence type="ECO:0000256" key="1">
    <source>
        <dbReference type="ARBA" id="ARBA00006328"/>
    </source>
</evidence>
<dbReference type="Gene3D" id="3.40.50.720">
    <property type="entry name" value="NAD(P)-binding Rossmann-like Domain"/>
    <property type="match status" value="1"/>
</dbReference>
<dbReference type="Proteomes" id="UP001203852">
    <property type="component" value="Unassembled WGS sequence"/>
</dbReference>
<gene>
    <name evidence="5" type="ORF">EDD36DRAFT_449092</name>
</gene>
<keyword evidence="2" id="KW-0521">NADP</keyword>
<proteinExistence type="inferred from homology"/>
<dbReference type="EMBL" id="MU404364">
    <property type="protein sequence ID" value="KAI1608304.1"/>
    <property type="molecule type" value="Genomic_DNA"/>
</dbReference>
<dbReference type="InterPro" id="IPR051164">
    <property type="entry name" value="NmrA-like_oxidored"/>
</dbReference>
<dbReference type="InterPro" id="IPR036291">
    <property type="entry name" value="NAD(P)-bd_dom_sf"/>
</dbReference>
<dbReference type="PANTHER" id="PTHR42748:SF30">
    <property type="entry name" value="NMRA-LIKE DOMAIN-CONTAINING PROTEIN"/>
    <property type="match status" value="1"/>
</dbReference>
<evidence type="ECO:0000313" key="5">
    <source>
        <dbReference type="EMBL" id="KAI1608304.1"/>
    </source>
</evidence>